<gene>
    <name evidence="8 11" type="primary">gatA</name>
    <name evidence="11" type="ORF">HRbin22_00400</name>
</gene>
<proteinExistence type="inferred from homology"/>
<keyword evidence="5 8" id="KW-0648">Protein biosynthesis</keyword>
<dbReference type="HAMAP" id="MF_00120">
    <property type="entry name" value="GatA"/>
    <property type="match status" value="1"/>
</dbReference>
<comment type="function">
    <text evidence="6 8">Allows the formation of correctly charged Gln-tRNA(Gln) through the transamidation of misacylated Glu-tRNA(Gln) in organisms which lack glutaminyl-tRNA synthetase. The reaction takes place in the presence of glutamine and ATP through an activated gamma-phospho-Glu-tRNA(Gln).</text>
</comment>
<evidence type="ECO:0000256" key="4">
    <source>
        <dbReference type="ARBA" id="ARBA00022840"/>
    </source>
</evidence>
<keyword evidence="11" id="KW-0808">Transferase</keyword>
<comment type="similarity">
    <text evidence="1 8">Belongs to the amidase family. GatA subfamily.</text>
</comment>
<keyword evidence="2 8" id="KW-0436">Ligase</keyword>
<evidence type="ECO:0000256" key="5">
    <source>
        <dbReference type="ARBA" id="ARBA00022917"/>
    </source>
</evidence>
<dbReference type="PROSITE" id="PS00571">
    <property type="entry name" value="AMIDASES"/>
    <property type="match status" value="1"/>
</dbReference>
<dbReference type="EC" id="6.3.5.7" evidence="8"/>
<dbReference type="InterPro" id="IPR000120">
    <property type="entry name" value="Amidase"/>
</dbReference>
<reference evidence="12" key="1">
    <citation type="submission" date="2017-09" db="EMBL/GenBank/DDBJ databases">
        <title>Metaegenomics of thermophilic ammonia-oxidizing enrichment culture.</title>
        <authorList>
            <person name="Kato S."/>
            <person name="Suzuki K."/>
        </authorList>
    </citation>
    <scope>NUCLEOTIDE SEQUENCE [LARGE SCALE GENOMIC DNA]</scope>
</reference>
<dbReference type="SUPFAM" id="SSF75304">
    <property type="entry name" value="Amidase signature (AS) enzymes"/>
    <property type="match status" value="1"/>
</dbReference>
<evidence type="ECO:0000256" key="1">
    <source>
        <dbReference type="ARBA" id="ARBA00008069"/>
    </source>
</evidence>
<dbReference type="GO" id="GO:0016740">
    <property type="term" value="F:transferase activity"/>
    <property type="evidence" value="ECO:0007669"/>
    <property type="project" value="UniProtKB-KW"/>
</dbReference>
<dbReference type="Pfam" id="PF01425">
    <property type="entry name" value="Amidase"/>
    <property type="match status" value="1"/>
</dbReference>
<evidence type="ECO:0000256" key="3">
    <source>
        <dbReference type="ARBA" id="ARBA00022741"/>
    </source>
</evidence>
<evidence type="ECO:0000313" key="12">
    <source>
        <dbReference type="Proteomes" id="UP000236642"/>
    </source>
</evidence>
<name>A0A2H5Y413_9CHLR</name>
<dbReference type="GO" id="GO:0006412">
    <property type="term" value="P:translation"/>
    <property type="evidence" value="ECO:0007669"/>
    <property type="project" value="UniProtKB-UniRule"/>
</dbReference>
<evidence type="ECO:0000256" key="9">
    <source>
        <dbReference type="SAM" id="MobiDB-lite"/>
    </source>
</evidence>
<feature type="active site" description="Charge relay system" evidence="8">
    <location>
        <position position="84"/>
    </location>
</feature>
<dbReference type="AlphaFoldDB" id="A0A2H5Y413"/>
<keyword evidence="4 8" id="KW-0067">ATP-binding</keyword>
<dbReference type="NCBIfam" id="TIGR00132">
    <property type="entry name" value="gatA"/>
    <property type="match status" value="1"/>
</dbReference>
<evidence type="ECO:0000256" key="7">
    <source>
        <dbReference type="ARBA" id="ARBA00047407"/>
    </source>
</evidence>
<dbReference type="GO" id="GO:0050567">
    <property type="term" value="F:glutaminyl-tRNA synthase (glutamine-hydrolyzing) activity"/>
    <property type="evidence" value="ECO:0007669"/>
    <property type="project" value="UniProtKB-UniRule"/>
</dbReference>
<feature type="active site" description="Charge relay system" evidence="8">
    <location>
        <position position="159"/>
    </location>
</feature>
<dbReference type="PANTHER" id="PTHR11895">
    <property type="entry name" value="TRANSAMIDASE"/>
    <property type="match status" value="1"/>
</dbReference>
<keyword evidence="3 8" id="KW-0547">Nucleotide-binding</keyword>
<organism evidence="11 12">
    <name type="scientific">Candidatus Thermoflexus japonica</name>
    <dbReference type="NCBI Taxonomy" id="2035417"/>
    <lineage>
        <taxon>Bacteria</taxon>
        <taxon>Bacillati</taxon>
        <taxon>Chloroflexota</taxon>
        <taxon>Thermoflexia</taxon>
        <taxon>Thermoflexales</taxon>
        <taxon>Thermoflexaceae</taxon>
        <taxon>Thermoflexus</taxon>
    </lineage>
</organism>
<feature type="active site" description="Acyl-ester intermediate" evidence="8">
    <location>
        <position position="183"/>
    </location>
</feature>
<dbReference type="Proteomes" id="UP000236642">
    <property type="component" value="Unassembled WGS sequence"/>
</dbReference>
<dbReference type="InterPro" id="IPR036928">
    <property type="entry name" value="AS_sf"/>
</dbReference>
<dbReference type="Gene3D" id="3.90.1300.10">
    <property type="entry name" value="Amidase signature (AS) domain"/>
    <property type="match status" value="1"/>
</dbReference>
<dbReference type="EMBL" id="BEHY01000005">
    <property type="protein sequence ID" value="GBD08167.1"/>
    <property type="molecule type" value="Genomic_DNA"/>
</dbReference>
<evidence type="ECO:0000256" key="6">
    <source>
        <dbReference type="ARBA" id="ARBA00025295"/>
    </source>
</evidence>
<accession>A0A2H5Y413</accession>
<sequence length="506" mass="54882">MAPHEWTIHETLEHLRQGKISAVEVTEAYLARIEALDPILHAYLTVTPDLALAQAREADERWAAWRRDPATPLPPLNGIPLAIKDVICVQGVRCTCGSRILENFVPPYEATAVARLREAGAVFLGKTNTDEFAMGSSTENSAFGPTRNPWDLERVPGGSSGGSAAAVAADLCAGALGTDTGGSVRQPAALCGVVGLKPTYGRVSRYGLVAYGSSLDQIGPITKDVWDAAILLQWMAGHDPRDATSWSAPVPDYTRALIPDLKGMRVGVPPEYFTPGMQPEVERAVREAIEVLAELGAEVMEVSLPHTAYALPTYYMIAPAEASANLARYDGVKYGLRIQGETIWDTYRLTRGRGFGPEVKRRIMLGTYALSAGYYDAYYLKAQKVRTLIRRDFEQAFEKVDVIVCPTSPTTAFRLGERTSDPLQMYLADIFTITANLAGICGISIPCGFDSQGLPIGLQILGPALGEEKILRVAYAYEQATPWHRRRPPLTAASPGGSRRSGERSG</sequence>
<evidence type="ECO:0000256" key="2">
    <source>
        <dbReference type="ARBA" id="ARBA00022598"/>
    </source>
</evidence>
<evidence type="ECO:0000259" key="10">
    <source>
        <dbReference type="Pfam" id="PF01425"/>
    </source>
</evidence>
<comment type="subunit">
    <text evidence="8">Heterotrimer of A, B and C subunits.</text>
</comment>
<comment type="catalytic activity">
    <reaction evidence="7 8">
        <text>L-glutamyl-tRNA(Gln) + L-glutamine + ATP + H2O = L-glutaminyl-tRNA(Gln) + L-glutamate + ADP + phosphate + H(+)</text>
        <dbReference type="Rhea" id="RHEA:17521"/>
        <dbReference type="Rhea" id="RHEA-COMP:9681"/>
        <dbReference type="Rhea" id="RHEA-COMP:9684"/>
        <dbReference type="ChEBI" id="CHEBI:15377"/>
        <dbReference type="ChEBI" id="CHEBI:15378"/>
        <dbReference type="ChEBI" id="CHEBI:29985"/>
        <dbReference type="ChEBI" id="CHEBI:30616"/>
        <dbReference type="ChEBI" id="CHEBI:43474"/>
        <dbReference type="ChEBI" id="CHEBI:58359"/>
        <dbReference type="ChEBI" id="CHEBI:78520"/>
        <dbReference type="ChEBI" id="CHEBI:78521"/>
        <dbReference type="ChEBI" id="CHEBI:456216"/>
        <dbReference type="EC" id="6.3.5.7"/>
    </reaction>
</comment>
<feature type="region of interest" description="Disordered" evidence="9">
    <location>
        <begin position="486"/>
        <end position="506"/>
    </location>
</feature>
<feature type="domain" description="Amidase" evidence="10">
    <location>
        <begin position="24"/>
        <end position="471"/>
    </location>
</feature>
<comment type="caution">
    <text evidence="11">The sequence shown here is derived from an EMBL/GenBank/DDBJ whole genome shotgun (WGS) entry which is preliminary data.</text>
</comment>
<dbReference type="GO" id="GO:0030956">
    <property type="term" value="C:glutamyl-tRNA(Gln) amidotransferase complex"/>
    <property type="evidence" value="ECO:0007669"/>
    <property type="project" value="InterPro"/>
</dbReference>
<evidence type="ECO:0000256" key="8">
    <source>
        <dbReference type="HAMAP-Rule" id="MF_00120"/>
    </source>
</evidence>
<evidence type="ECO:0000313" key="11">
    <source>
        <dbReference type="EMBL" id="GBD08167.1"/>
    </source>
</evidence>
<dbReference type="InterPro" id="IPR020556">
    <property type="entry name" value="Amidase_CS"/>
</dbReference>
<dbReference type="PIRSF" id="PIRSF001221">
    <property type="entry name" value="Amidase_fungi"/>
    <property type="match status" value="1"/>
</dbReference>
<dbReference type="InterPro" id="IPR023631">
    <property type="entry name" value="Amidase_dom"/>
</dbReference>
<dbReference type="GO" id="GO:0005524">
    <property type="term" value="F:ATP binding"/>
    <property type="evidence" value="ECO:0007669"/>
    <property type="project" value="UniProtKB-KW"/>
</dbReference>
<dbReference type="PANTHER" id="PTHR11895:SF151">
    <property type="entry name" value="GLUTAMYL-TRNA(GLN) AMIDOTRANSFERASE SUBUNIT A"/>
    <property type="match status" value="1"/>
</dbReference>
<dbReference type="InterPro" id="IPR004412">
    <property type="entry name" value="GatA"/>
</dbReference>
<protein>
    <recommendedName>
        <fullName evidence="8">Glutamyl-tRNA(Gln) amidotransferase subunit A</fullName>
        <shortName evidence="8">Glu-ADT subunit A</shortName>
        <ecNumber evidence="8">6.3.5.7</ecNumber>
    </recommendedName>
</protein>